<dbReference type="PROSITE" id="PS00028">
    <property type="entry name" value="ZINC_FINGER_C2H2_1"/>
    <property type="match status" value="4"/>
</dbReference>
<dbReference type="GO" id="GO:0005829">
    <property type="term" value="C:cytosol"/>
    <property type="evidence" value="ECO:0007669"/>
    <property type="project" value="Ensembl"/>
</dbReference>
<dbReference type="GO" id="GO:0000978">
    <property type="term" value="F:RNA polymerase II cis-regulatory region sequence-specific DNA binding"/>
    <property type="evidence" value="ECO:0007669"/>
    <property type="project" value="TreeGrafter"/>
</dbReference>
<dbReference type="PANTHER" id="PTHR24404:SF23">
    <property type="entry name" value="ZINC FINGER PROTEIN AIOLOS"/>
    <property type="match status" value="1"/>
</dbReference>
<feature type="domain" description="C2H2-type" evidence="22">
    <location>
        <begin position="306"/>
        <end position="334"/>
    </location>
</feature>
<feature type="domain" description="C2H2-type" evidence="22">
    <location>
        <begin position="278"/>
        <end position="305"/>
    </location>
</feature>
<dbReference type="Gene3D" id="3.30.160.60">
    <property type="entry name" value="Classic Zinc Finger"/>
    <property type="match status" value="5"/>
</dbReference>
<keyword evidence="10" id="KW-0832">Ubl conjugation</keyword>
<sequence>MRHFHPIGVLGFDIQKGAGGAVPRALGGERPLKPPPASAAVTPRTGRSPVPAPFNLRRRGGGSRGLPAPGISRQLCAASRRRQEHVERPGSQSGSSSPAQLGGKMEDIKPDVELKSTQEQSVATEGPVILNDYNLTKPHETENVDSAEGPTNEDEDIGDDSMKVKDEYSERDENVLKPEPMGNAEEPEIPYSYSREYNEYENIKLERHVVSYDSSRPTSGKMNCDVCGLSCISFNVLMVHKRSHTGERPFQCNQCGASFTQKGNLLRHIKLHTGEKPFKCHLCNYACQRRDALTGHLRTHSVEKPYKCEFCGRSYKQRSSLEEHKERCRTFLQSTDLGETASVEARHIKAEMGSERALVLDRLASNVAKRKSSMPQKFIGDKRHCFDVNYNPSYMYEKESEIIQTRMMDQAINNAISYLGAEALRPLVQTPPAPTSEMVPVISSMYPIALTRAEMPNGAPQDLEKKSIHLSEKGLPSERGLSPNNSGHDSTDTDSNHEERQNHTYQQNHMVPPRVRNGMPLLKEVPRSYELLKPPPICPRDSIKVINKEGEVMDVYRCDHCRVLFLDYVMFTIHMGCHGFRDPFECNMCGYRSHDRYEFSSHIARGEHRATLK</sequence>
<organism evidence="23 24">
    <name type="scientific">Equus asinus</name>
    <name type="common">Donkey</name>
    <name type="synonym">Equus africanus asinus</name>
    <dbReference type="NCBI Taxonomy" id="9793"/>
    <lineage>
        <taxon>Eukaryota</taxon>
        <taxon>Metazoa</taxon>
        <taxon>Chordata</taxon>
        <taxon>Craniata</taxon>
        <taxon>Vertebrata</taxon>
        <taxon>Euteleostomi</taxon>
        <taxon>Mammalia</taxon>
        <taxon>Eutheria</taxon>
        <taxon>Laurasiatheria</taxon>
        <taxon>Perissodactyla</taxon>
        <taxon>Equidae</taxon>
        <taxon>Equus</taxon>
    </lineage>
</organism>
<accession>A0A9L0IR65</accession>
<evidence type="ECO:0000259" key="22">
    <source>
        <dbReference type="PROSITE" id="PS50157"/>
    </source>
</evidence>
<dbReference type="SMART" id="SM00355">
    <property type="entry name" value="ZnF_C2H2"/>
    <property type="match status" value="6"/>
</dbReference>
<dbReference type="GO" id="GO:0042803">
    <property type="term" value="F:protein homodimerization activity"/>
    <property type="evidence" value="ECO:0007669"/>
    <property type="project" value="Ensembl"/>
</dbReference>
<dbReference type="SMR" id="A0A9L0IR65"/>
<evidence type="ECO:0000256" key="4">
    <source>
        <dbReference type="ARBA" id="ARBA00022499"/>
    </source>
</evidence>
<dbReference type="InterPro" id="IPR013087">
    <property type="entry name" value="Znf_C2H2_type"/>
</dbReference>
<comment type="subcellular location">
    <subcellularLocation>
        <location evidence="2">Cytoplasm</location>
    </subcellularLocation>
    <subcellularLocation>
        <location evidence="1">Nucleus</location>
    </subcellularLocation>
</comment>
<dbReference type="GO" id="GO:0009617">
    <property type="term" value="P:response to bacterium"/>
    <property type="evidence" value="ECO:0007669"/>
    <property type="project" value="Ensembl"/>
</dbReference>
<keyword evidence="9" id="KW-0862">Zinc</keyword>
<reference evidence="23" key="2">
    <citation type="submission" date="2025-08" db="UniProtKB">
        <authorList>
            <consortium name="Ensembl"/>
        </authorList>
    </citation>
    <scope>IDENTIFICATION</scope>
</reference>
<dbReference type="CTD" id="22806"/>
<feature type="compositionally biased region" description="Low complexity" evidence="21">
    <location>
        <begin position="89"/>
        <end position="103"/>
    </location>
</feature>
<reference evidence="23" key="3">
    <citation type="submission" date="2025-09" db="UniProtKB">
        <authorList>
            <consortium name="Ensembl"/>
        </authorList>
    </citation>
    <scope>IDENTIFICATION</scope>
</reference>
<evidence type="ECO:0000256" key="14">
    <source>
        <dbReference type="ARBA" id="ARBA00023163"/>
    </source>
</evidence>
<evidence type="ECO:0000256" key="19">
    <source>
        <dbReference type="ARBA" id="ARBA00084063"/>
    </source>
</evidence>
<keyword evidence="5" id="KW-0597">Phosphoprotein</keyword>
<dbReference type="FunFam" id="3.30.160.60:FF:002057">
    <property type="entry name" value="IKAROS family zinc finger 3"/>
    <property type="match status" value="1"/>
</dbReference>
<dbReference type="GeneID" id="106826481"/>
<dbReference type="PROSITE" id="PS50157">
    <property type="entry name" value="ZINC_FINGER_C2H2_2"/>
    <property type="match status" value="4"/>
</dbReference>
<dbReference type="GO" id="GO:1990841">
    <property type="term" value="F:promoter-specific chromatin binding"/>
    <property type="evidence" value="ECO:0007669"/>
    <property type="project" value="Ensembl"/>
</dbReference>
<dbReference type="GeneTree" id="ENSGT00940000160462"/>
<comment type="function">
    <text evidence="17">Transcription factor that plays an important role in the regulation of lymphocyte differentiation. Plays an essential role in regulation of B-cell differentiation, proliferation and maturation to an effector state. Involved in regulating BCL2 expression and controlling apoptosis in T-cells in an IL2-dependent manner.</text>
</comment>
<dbReference type="Pfam" id="PF00096">
    <property type="entry name" value="zf-C2H2"/>
    <property type="match status" value="2"/>
</dbReference>
<keyword evidence="11" id="KW-0075">B-cell activation</keyword>
<evidence type="ECO:0000256" key="7">
    <source>
        <dbReference type="ARBA" id="ARBA00022737"/>
    </source>
</evidence>
<dbReference type="FunFam" id="3.30.160.60:FF:000265">
    <property type="entry name" value="IKAROS family zinc finger 1"/>
    <property type="match status" value="1"/>
</dbReference>
<dbReference type="SUPFAM" id="SSF57667">
    <property type="entry name" value="beta-beta-alpha zinc fingers"/>
    <property type="match status" value="3"/>
</dbReference>
<evidence type="ECO:0000256" key="1">
    <source>
        <dbReference type="ARBA" id="ARBA00004123"/>
    </source>
</evidence>
<evidence type="ECO:0000256" key="10">
    <source>
        <dbReference type="ARBA" id="ARBA00022843"/>
    </source>
</evidence>
<feature type="region of interest" description="Disordered" evidence="21">
    <location>
        <begin position="21"/>
        <end position="161"/>
    </location>
</feature>
<keyword evidence="4" id="KW-1017">Isopeptide bond</keyword>
<dbReference type="OrthoDB" id="6417347at2759"/>
<dbReference type="FunFam" id="3.30.160.60:FF:002372">
    <property type="entry name" value="IKAROS family zinc finger 3"/>
    <property type="match status" value="1"/>
</dbReference>
<evidence type="ECO:0000256" key="5">
    <source>
        <dbReference type="ARBA" id="ARBA00022553"/>
    </source>
</evidence>
<evidence type="ECO:0000313" key="24">
    <source>
        <dbReference type="Proteomes" id="UP000694387"/>
    </source>
</evidence>
<dbReference type="GO" id="GO:0005654">
    <property type="term" value="C:nucleoplasm"/>
    <property type="evidence" value="ECO:0007669"/>
    <property type="project" value="Ensembl"/>
</dbReference>
<keyword evidence="12" id="KW-0805">Transcription regulation</keyword>
<keyword evidence="15" id="KW-0539">Nucleus</keyword>
<dbReference type="PANTHER" id="PTHR24404">
    <property type="entry name" value="ZINC FINGER PROTEIN"/>
    <property type="match status" value="1"/>
</dbReference>
<evidence type="ECO:0000256" key="2">
    <source>
        <dbReference type="ARBA" id="ARBA00004496"/>
    </source>
</evidence>
<protein>
    <recommendedName>
        <fullName evidence="18">Zinc finger protein Aiolos</fullName>
    </recommendedName>
    <alternativeName>
        <fullName evidence="19">Ikaros family zinc finger protein 3</fullName>
    </alternativeName>
</protein>
<reference evidence="23 24" key="1">
    <citation type="journal article" date="2020" name="Nat. Commun.">
        <title>Donkey genomes provide new insights into domestication and selection for coat color.</title>
        <authorList>
            <person name="Wang"/>
            <person name="C."/>
            <person name="Li"/>
            <person name="H."/>
            <person name="Guo"/>
            <person name="Y."/>
            <person name="Huang"/>
            <person name="J."/>
            <person name="Sun"/>
            <person name="Y."/>
            <person name="Min"/>
            <person name="J."/>
            <person name="Wang"/>
            <person name="J."/>
            <person name="Fang"/>
            <person name="X."/>
            <person name="Zhao"/>
            <person name="Z."/>
            <person name="Wang"/>
            <person name="S."/>
            <person name="Zhang"/>
            <person name="Y."/>
            <person name="Liu"/>
            <person name="Q."/>
            <person name="Jiang"/>
            <person name="Q."/>
            <person name="Wang"/>
            <person name="X."/>
            <person name="Guo"/>
            <person name="Y."/>
            <person name="Yang"/>
            <person name="C."/>
            <person name="Wang"/>
            <person name="Y."/>
            <person name="Tian"/>
            <person name="F."/>
            <person name="Zhuang"/>
            <person name="G."/>
            <person name="Fan"/>
            <person name="Y."/>
            <person name="Gao"/>
            <person name="Q."/>
            <person name="Li"/>
            <person name="Y."/>
            <person name="Ju"/>
            <person name="Z."/>
            <person name="Li"/>
            <person name="J."/>
            <person name="Li"/>
            <person name="R."/>
            <person name="Hou"/>
            <person name="M."/>
            <person name="Yang"/>
            <person name="G."/>
            <person name="Liu"/>
            <person name="G."/>
            <person name="Liu"/>
            <person name="W."/>
            <person name="Guo"/>
            <person name="J."/>
            <person name="Pan"/>
            <person name="S."/>
            <person name="Fan"/>
            <person name="G."/>
            <person name="Zhang"/>
            <person name="W."/>
            <person name="Zhang"/>
            <person name="R."/>
            <person name="Yu"/>
            <person name="J."/>
            <person name="Zhang"/>
            <person name="X."/>
            <person name="Yin"/>
            <person name="Q."/>
            <person name="Ji"/>
            <person name="C."/>
            <person name="Jin"/>
            <person name="Y."/>
            <person name="Yue"/>
            <person name="G."/>
            <person name="Liu"/>
            <person name="M."/>
            <person name="Xu"/>
            <person name="J."/>
            <person name="Liu"/>
            <person name="S."/>
            <person name="Jordana"/>
            <person name="J."/>
            <person name="Noce"/>
            <person name="A."/>
            <person name="Amills"/>
            <person name="M."/>
            <person name="Wu"/>
            <person name="D.D."/>
            <person name="Li"/>
            <person name="S."/>
            <person name="Zhou"/>
            <person name="X. and Zhong"/>
            <person name="J."/>
        </authorList>
    </citation>
    <scope>NUCLEOTIDE SEQUENCE [LARGE SCALE GENOMIC DNA]</scope>
</reference>
<name>A0A9L0IR65_EQUAS</name>
<evidence type="ECO:0000256" key="3">
    <source>
        <dbReference type="ARBA" id="ARBA00022490"/>
    </source>
</evidence>
<dbReference type="GO" id="GO:0042981">
    <property type="term" value="P:regulation of apoptotic process"/>
    <property type="evidence" value="ECO:0007669"/>
    <property type="project" value="Ensembl"/>
</dbReference>
<evidence type="ECO:0000256" key="18">
    <source>
        <dbReference type="ARBA" id="ARBA00072492"/>
    </source>
</evidence>
<feature type="compositionally biased region" description="Basic and acidic residues" evidence="21">
    <location>
        <begin position="104"/>
        <end position="116"/>
    </location>
</feature>
<evidence type="ECO:0000256" key="8">
    <source>
        <dbReference type="ARBA" id="ARBA00022771"/>
    </source>
</evidence>
<dbReference type="GO" id="GO:0030217">
    <property type="term" value="P:T cell differentiation"/>
    <property type="evidence" value="ECO:0007669"/>
    <property type="project" value="Ensembl"/>
</dbReference>
<evidence type="ECO:0000256" key="16">
    <source>
        <dbReference type="ARBA" id="ARBA00038390"/>
    </source>
</evidence>
<keyword evidence="6" id="KW-0479">Metal-binding</keyword>
<keyword evidence="7" id="KW-0677">Repeat</keyword>
<evidence type="ECO:0000313" key="23">
    <source>
        <dbReference type="Ensembl" id="ENSEASP00005040276.1"/>
    </source>
</evidence>
<evidence type="ECO:0000256" key="15">
    <source>
        <dbReference type="ARBA" id="ARBA00023242"/>
    </source>
</evidence>
<dbReference type="InterPro" id="IPR036236">
    <property type="entry name" value="Znf_C2H2_sf"/>
</dbReference>
<keyword evidence="13" id="KW-0238">DNA-binding</keyword>
<proteinExistence type="inferred from homology"/>
<keyword evidence="8 20" id="KW-0863">Zinc-finger</keyword>
<dbReference type="GO" id="GO:0045577">
    <property type="term" value="P:regulation of B cell differentiation"/>
    <property type="evidence" value="ECO:0007669"/>
    <property type="project" value="Ensembl"/>
</dbReference>
<dbReference type="FunFam" id="3.30.160.60:FF:000080">
    <property type="entry name" value="IKAROS family zinc finger 4"/>
    <property type="match status" value="1"/>
</dbReference>
<evidence type="ECO:0000256" key="21">
    <source>
        <dbReference type="SAM" id="MobiDB-lite"/>
    </source>
</evidence>
<feature type="domain" description="C2H2-type" evidence="22">
    <location>
        <begin position="222"/>
        <end position="249"/>
    </location>
</feature>
<evidence type="ECO:0000256" key="6">
    <source>
        <dbReference type="ARBA" id="ARBA00022723"/>
    </source>
</evidence>
<dbReference type="GO" id="GO:0042826">
    <property type="term" value="F:histone deacetylase binding"/>
    <property type="evidence" value="ECO:0007669"/>
    <property type="project" value="Ensembl"/>
</dbReference>
<dbReference type="GO" id="GO:0008270">
    <property type="term" value="F:zinc ion binding"/>
    <property type="evidence" value="ECO:0007669"/>
    <property type="project" value="UniProtKB-KW"/>
</dbReference>
<dbReference type="Ensembl" id="ENSEAST00005055377.1">
    <property type="protein sequence ID" value="ENSEASP00005040276.1"/>
    <property type="gene ID" value="ENSEASG00005002222.2"/>
</dbReference>
<evidence type="ECO:0000256" key="11">
    <source>
        <dbReference type="ARBA" id="ARBA00022936"/>
    </source>
</evidence>
<evidence type="ECO:0000256" key="12">
    <source>
        <dbReference type="ARBA" id="ARBA00023015"/>
    </source>
</evidence>
<dbReference type="FunFam" id="3.30.160.60:FF:000073">
    <property type="entry name" value="IKAROS family zinc finger 1"/>
    <property type="match status" value="1"/>
</dbReference>
<feature type="compositionally biased region" description="Basic and acidic residues" evidence="21">
    <location>
        <begin position="489"/>
        <end position="502"/>
    </location>
</feature>
<dbReference type="AlphaFoldDB" id="A0A9L0IR65"/>
<keyword evidence="3" id="KW-0963">Cytoplasm</keyword>
<comment type="similarity">
    <text evidence="16">Belongs to the Ikaros C2H2-type zinc-finger protein family.</text>
</comment>
<keyword evidence="14" id="KW-0804">Transcription</keyword>
<evidence type="ECO:0000256" key="17">
    <source>
        <dbReference type="ARBA" id="ARBA00058184"/>
    </source>
</evidence>
<dbReference type="GO" id="GO:0030888">
    <property type="term" value="P:regulation of B cell proliferation"/>
    <property type="evidence" value="ECO:0007669"/>
    <property type="project" value="Ensembl"/>
</dbReference>
<feature type="domain" description="C2H2-type" evidence="22">
    <location>
        <begin position="250"/>
        <end position="277"/>
    </location>
</feature>
<evidence type="ECO:0000256" key="13">
    <source>
        <dbReference type="ARBA" id="ARBA00023125"/>
    </source>
</evidence>
<dbReference type="GO" id="GO:0046982">
    <property type="term" value="F:protein heterodimerization activity"/>
    <property type="evidence" value="ECO:0007669"/>
    <property type="project" value="Ensembl"/>
</dbReference>
<gene>
    <name evidence="23" type="primary">IKZF3</name>
</gene>
<evidence type="ECO:0000256" key="20">
    <source>
        <dbReference type="PROSITE-ProRule" id="PRU00042"/>
    </source>
</evidence>
<evidence type="ECO:0000256" key="9">
    <source>
        <dbReference type="ARBA" id="ARBA00022833"/>
    </source>
</evidence>
<dbReference type="InterPro" id="IPR050589">
    <property type="entry name" value="Ikaros_C2H2-ZF"/>
</dbReference>
<keyword evidence="24" id="KW-1185">Reference proteome</keyword>
<feature type="region of interest" description="Disordered" evidence="21">
    <location>
        <begin position="474"/>
        <end position="516"/>
    </location>
</feature>
<dbReference type="GO" id="GO:0001228">
    <property type="term" value="F:DNA-binding transcription activator activity, RNA polymerase II-specific"/>
    <property type="evidence" value="ECO:0007669"/>
    <property type="project" value="Ensembl"/>
</dbReference>
<dbReference type="GO" id="GO:0030183">
    <property type="term" value="P:B cell differentiation"/>
    <property type="evidence" value="ECO:0007669"/>
    <property type="project" value="Ensembl"/>
</dbReference>
<dbReference type="Proteomes" id="UP000694387">
    <property type="component" value="Chromosome 13"/>
</dbReference>